<dbReference type="STRING" id="48936.NJ75_01175"/>
<evidence type="ECO:0000256" key="1">
    <source>
        <dbReference type="SAM" id="MobiDB-lite"/>
    </source>
</evidence>
<evidence type="ECO:0000313" key="3">
    <source>
        <dbReference type="Proteomes" id="UP000031338"/>
    </source>
</evidence>
<keyword evidence="2" id="KW-0131">Cell cycle</keyword>
<evidence type="ECO:0000313" key="2">
    <source>
        <dbReference type="EMBL" id="KHS48499.1"/>
    </source>
</evidence>
<keyword evidence="2" id="KW-0132">Cell division</keyword>
<dbReference type="EMBL" id="JRVC01000004">
    <property type="protein sequence ID" value="KHS48499.1"/>
    <property type="molecule type" value="Genomic_DNA"/>
</dbReference>
<sequence>MSNVSLPIGGRNFAVSCADGEEAHIEMLGRMVDERARKIGGQQSETRMLLFAALMMADELHEAHKGAPAPDAAQPVTPAPASIESTEIDPAMVDRVNALAERIEKLAAALEQGPVSA</sequence>
<protein>
    <submittedName>
        <fullName evidence="2">Cell division protein ZapA</fullName>
    </submittedName>
</protein>
<feature type="region of interest" description="Disordered" evidence="1">
    <location>
        <begin position="64"/>
        <end position="88"/>
    </location>
</feature>
<dbReference type="PATRIC" id="fig|48936.3.peg.1180"/>
<dbReference type="AlphaFoldDB" id="A0A0B8ZQM7"/>
<organism evidence="2 3">
    <name type="scientific">Novosphingobium subterraneum</name>
    <dbReference type="NCBI Taxonomy" id="48936"/>
    <lineage>
        <taxon>Bacteria</taxon>
        <taxon>Pseudomonadati</taxon>
        <taxon>Pseudomonadota</taxon>
        <taxon>Alphaproteobacteria</taxon>
        <taxon>Sphingomonadales</taxon>
        <taxon>Sphingomonadaceae</taxon>
        <taxon>Novosphingobium</taxon>
    </lineage>
</organism>
<keyword evidence="3" id="KW-1185">Reference proteome</keyword>
<dbReference type="Pfam" id="PF05164">
    <property type="entry name" value="ZapA"/>
    <property type="match status" value="1"/>
</dbReference>
<dbReference type="InterPro" id="IPR042233">
    <property type="entry name" value="Cell_div_ZapA_N"/>
</dbReference>
<accession>A0A0B8ZQM7</accession>
<dbReference type="InterPro" id="IPR007838">
    <property type="entry name" value="Cell_div_ZapA-like"/>
</dbReference>
<name>A0A0B8ZQM7_9SPHN</name>
<gene>
    <name evidence="2" type="ORF">NJ75_01175</name>
</gene>
<dbReference type="Gene3D" id="3.30.160.880">
    <property type="entry name" value="Cell division protein ZapA protomer, N-terminal domain"/>
    <property type="match status" value="1"/>
</dbReference>
<proteinExistence type="predicted"/>
<dbReference type="InterPro" id="IPR036192">
    <property type="entry name" value="Cell_div_ZapA-like_sf"/>
</dbReference>
<dbReference type="RefSeq" id="WP_039332283.1">
    <property type="nucleotide sequence ID" value="NZ_JRVC01000004.1"/>
</dbReference>
<dbReference type="Proteomes" id="UP000031338">
    <property type="component" value="Unassembled WGS sequence"/>
</dbReference>
<dbReference type="SUPFAM" id="SSF102829">
    <property type="entry name" value="Cell division protein ZapA-like"/>
    <property type="match status" value="1"/>
</dbReference>
<reference evidence="2 3" key="1">
    <citation type="submission" date="2014-10" db="EMBL/GenBank/DDBJ databases">
        <title>Draft genome sequence of Novosphingobium subterraneum DSM 12447.</title>
        <authorList>
            <person name="Gan H.M."/>
            <person name="Gan H.Y."/>
            <person name="Savka M.A."/>
        </authorList>
    </citation>
    <scope>NUCLEOTIDE SEQUENCE [LARGE SCALE GENOMIC DNA]</scope>
    <source>
        <strain evidence="2 3">DSM 12447</strain>
    </source>
</reference>
<dbReference type="GO" id="GO:0051301">
    <property type="term" value="P:cell division"/>
    <property type="evidence" value="ECO:0007669"/>
    <property type="project" value="UniProtKB-KW"/>
</dbReference>
<comment type="caution">
    <text evidence="2">The sequence shown here is derived from an EMBL/GenBank/DDBJ whole genome shotgun (WGS) entry which is preliminary data.</text>
</comment>